<dbReference type="AlphaFoldDB" id="A0AAN7UWW8"/>
<name>A0AAN7UWW8_9PEZI</name>
<dbReference type="CDD" id="cd01562">
    <property type="entry name" value="Thr-dehyd"/>
    <property type="match status" value="1"/>
</dbReference>
<accession>A0AAN7UWW8</accession>
<evidence type="ECO:0000256" key="4">
    <source>
        <dbReference type="ARBA" id="ARBA00023239"/>
    </source>
</evidence>
<dbReference type="GO" id="GO:0000287">
    <property type="term" value="F:magnesium ion binding"/>
    <property type="evidence" value="ECO:0007669"/>
    <property type="project" value="TreeGrafter"/>
</dbReference>
<dbReference type="GO" id="GO:0030378">
    <property type="term" value="F:serine racemase activity"/>
    <property type="evidence" value="ECO:0007669"/>
    <property type="project" value="TreeGrafter"/>
</dbReference>
<evidence type="ECO:0000313" key="7">
    <source>
        <dbReference type="EMBL" id="KAK5629059.1"/>
    </source>
</evidence>
<dbReference type="FunFam" id="3.40.50.1100:FF:000005">
    <property type="entry name" value="Threonine dehydratase catabolic"/>
    <property type="match status" value="1"/>
</dbReference>
<comment type="cofactor">
    <cofactor evidence="1">
        <name>pyridoxal 5'-phosphate</name>
        <dbReference type="ChEBI" id="CHEBI:597326"/>
    </cofactor>
</comment>
<dbReference type="GO" id="GO:0008721">
    <property type="term" value="F:D-serine ammonia-lyase activity"/>
    <property type="evidence" value="ECO:0007669"/>
    <property type="project" value="TreeGrafter"/>
</dbReference>
<proteinExistence type="inferred from homology"/>
<evidence type="ECO:0000256" key="5">
    <source>
        <dbReference type="SAM" id="MobiDB-lite"/>
    </source>
</evidence>
<evidence type="ECO:0000256" key="1">
    <source>
        <dbReference type="ARBA" id="ARBA00001933"/>
    </source>
</evidence>
<dbReference type="GO" id="GO:0003941">
    <property type="term" value="F:L-serine ammonia-lyase activity"/>
    <property type="evidence" value="ECO:0007669"/>
    <property type="project" value="TreeGrafter"/>
</dbReference>
<evidence type="ECO:0000313" key="8">
    <source>
        <dbReference type="Proteomes" id="UP001305414"/>
    </source>
</evidence>
<evidence type="ECO:0000259" key="6">
    <source>
        <dbReference type="Pfam" id="PF00291"/>
    </source>
</evidence>
<comment type="caution">
    <text evidence="7">The sequence shown here is derived from an EMBL/GenBank/DDBJ whole genome shotgun (WGS) entry which is preliminary data.</text>
</comment>
<dbReference type="GO" id="GO:0005524">
    <property type="term" value="F:ATP binding"/>
    <property type="evidence" value="ECO:0007669"/>
    <property type="project" value="TreeGrafter"/>
</dbReference>
<dbReference type="PANTHER" id="PTHR43050">
    <property type="entry name" value="SERINE / THREONINE RACEMASE FAMILY MEMBER"/>
    <property type="match status" value="1"/>
</dbReference>
<dbReference type="Proteomes" id="UP001305414">
    <property type="component" value="Unassembled WGS sequence"/>
</dbReference>
<comment type="similarity">
    <text evidence="2">Belongs to the serine/threonine dehydratase family.</text>
</comment>
<keyword evidence="3" id="KW-0663">Pyridoxal phosphate</keyword>
<dbReference type="Gene3D" id="3.40.50.1100">
    <property type="match status" value="2"/>
</dbReference>
<dbReference type="InterPro" id="IPR001926">
    <property type="entry name" value="TrpB-like_PALP"/>
</dbReference>
<dbReference type="PANTHER" id="PTHR43050:SF1">
    <property type="entry name" value="SERINE RACEMASE"/>
    <property type="match status" value="1"/>
</dbReference>
<protein>
    <recommendedName>
        <fullName evidence="6">Tryptophan synthase beta chain-like PALP domain-containing protein</fullName>
    </recommendedName>
</protein>
<keyword evidence="8" id="KW-1185">Reference proteome</keyword>
<dbReference type="InterPro" id="IPR036052">
    <property type="entry name" value="TrpB-like_PALP_sf"/>
</dbReference>
<dbReference type="GO" id="GO:0018114">
    <property type="term" value="F:threonine racemase activity"/>
    <property type="evidence" value="ECO:0007669"/>
    <property type="project" value="TreeGrafter"/>
</dbReference>
<dbReference type="GO" id="GO:0030170">
    <property type="term" value="F:pyridoxal phosphate binding"/>
    <property type="evidence" value="ECO:0007669"/>
    <property type="project" value="TreeGrafter"/>
</dbReference>
<reference evidence="7 8" key="1">
    <citation type="submission" date="2023-10" db="EMBL/GenBank/DDBJ databases">
        <title>Draft genome sequence of Xylaria bambusicola isolate GMP-LS, the root and basal stem rot pathogen of sugarcane in Indonesia.</title>
        <authorList>
            <person name="Selvaraj P."/>
            <person name="Muralishankar V."/>
            <person name="Muruganantham S."/>
            <person name="Sp S."/>
            <person name="Haryani S."/>
            <person name="Lau K.J.X."/>
            <person name="Naqvi N.I."/>
        </authorList>
    </citation>
    <scope>NUCLEOTIDE SEQUENCE [LARGE SCALE GENOMIC DNA]</scope>
    <source>
        <strain evidence="7">GMP-LS</strain>
    </source>
</reference>
<dbReference type="EMBL" id="JAWHQM010000010">
    <property type="protein sequence ID" value="KAK5629059.1"/>
    <property type="molecule type" value="Genomic_DNA"/>
</dbReference>
<feature type="domain" description="Tryptophan synthase beta chain-like PALP" evidence="6">
    <location>
        <begin position="68"/>
        <end position="216"/>
    </location>
</feature>
<keyword evidence="4" id="KW-0456">Lyase</keyword>
<evidence type="ECO:0000256" key="2">
    <source>
        <dbReference type="ARBA" id="ARBA00010869"/>
    </source>
</evidence>
<dbReference type="SUPFAM" id="SSF53686">
    <property type="entry name" value="Tryptophan synthase beta subunit-like PLP-dependent enzymes"/>
    <property type="match status" value="1"/>
</dbReference>
<sequence>MADPSTCRPLTRASVFEARELIKGLVHHTPTLTNATLDRIASTPAPAPTESELGNCEGESRKKPANPTMRLYFKCENLQRIGAFKIRGAMHAIERLKMEPGWEEGGGREKGVATHSSGNHAQALALAAQTNGIPAHIIMPSISAPPKIAGTKGYGANVVFSGSTSVEREAVLNEVIEKTGARFVPPYDHPDIVLGQGTLGLELLEDAHDIIAAAAGVESNAVPAADRALRAPATTRTLPESKKSNPHLDAVLAPCGGGGMLSGVALSCEGTGVRVFGCEPSFEGADDAKRGYESGKRVERVSSLTVADGLRTPLGKVPWDIIYERRLVAGFYSVGEDEIIAALKLAYERFKLVIEPSAAVPLAVALFNEDFRSMVEREGGEDGWDVGIVFSGGNVSLSALGKLFA</sequence>
<evidence type="ECO:0000256" key="3">
    <source>
        <dbReference type="ARBA" id="ARBA00022898"/>
    </source>
</evidence>
<feature type="region of interest" description="Disordered" evidence="5">
    <location>
        <begin position="43"/>
        <end position="62"/>
    </location>
</feature>
<feature type="domain" description="Tryptophan synthase beta chain-like PALP" evidence="6">
    <location>
        <begin position="242"/>
        <end position="368"/>
    </location>
</feature>
<dbReference type="Pfam" id="PF00291">
    <property type="entry name" value="PALP"/>
    <property type="match status" value="2"/>
</dbReference>
<organism evidence="7 8">
    <name type="scientific">Xylaria bambusicola</name>
    <dbReference type="NCBI Taxonomy" id="326684"/>
    <lineage>
        <taxon>Eukaryota</taxon>
        <taxon>Fungi</taxon>
        <taxon>Dikarya</taxon>
        <taxon>Ascomycota</taxon>
        <taxon>Pezizomycotina</taxon>
        <taxon>Sordariomycetes</taxon>
        <taxon>Xylariomycetidae</taxon>
        <taxon>Xylariales</taxon>
        <taxon>Xylariaceae</taxon>
        <taxon>Xylaria</taxon>
    </lineage>
</organism>
<gene>
    <name evidence="7" type="ORF">RRF57_004774</name>
</gene>